<evidence type="ECO:0000313" key="5">
    <source>
        <dbReference type="WBParaSite" id="PTRK_0001048100.1"/>
    </source>
</evidence>
<dbReference type="Proteomes" id="UP000038045">
    <property type="component" value="Unplaced"/>
</dbReference>
<evidence type="ECO:0000256" key="3">
    <source>
        <dbReference type="SAM" id="SignalP"/>
    </source>
</evidence>
<accession>A0A0N4ZPM3</accession>
<reference evidence="5" key="1">
    <citation type="submission" date="2017-02" db="UniProtKB">
        <authorList>
            <consortium name="WormBaseParasite"/>
        </authorList>
    </citation>
    <scope>IDENTIFICATION</scope>
</reference>
<evidence type="ECO:0000313" key="4">
    <source>
        <dbReference type="Proteomes" id="UP000038045"/>
    </source>
</evidence>
<dbReference type="SUPFAM" id="SSF49854">
    <property type="entry name" value="Spermadhesin, CUB domain"/>
    <property type="match status" value="1"/>
</dbReference>
<feature type="signal peptide" evidence="3">
    <location>
        <begin position="1"/>
        <end position="22"/>
    </location>
</feature>
<feature type="chain" id="PRO_5005892031" evidence="3">
    <location>
        <begin position="23"/>
        <end position="577"/>
    </location>
</feature>
<evidence type="ECO:0000256" key="1">
    <source>
        <dbReference type="SAM" id="Coils"/>
    </source>
</evidence>
<feature type="coiled-coil region" evidence="1">
    <location>
        <begin position="170"/>
        <end position="197"/>
    </location>
</feature>
<feature type="compositionally biased region" description="Polar residues" evidence="2">
    <location>
        <begin position="526"/>
        <end position="555"/>
    </location>
</feature>
<feature type="compositionally biased region" description="Polar residues" evidence="2">
    <location>
        <begin position="470"/>
        <end position="507"/>
    </location>
</feature>
<organism evidence="4 5">
    <name type="scientific">Parastrongyloides trichosuri</name>
    <name type="common">Possum-specific nematode worm</name>
    <dbReference type="NCBI Taxonomy" id="131310"/>
    <lineage>
        <taxon>Eukaryota</taxon>
        <taxon>Metazoa</taxon>
        <taxon>Ecdysozoa</taxon>
        <taxon>Nematoda</taxon>
        <taxon>Chromadorea</taxon>
        <taxon>Rhabditida</taxon>
        <taxon>Tylenchina</taxon>
        <taxon>Panagrolaimomorpha</taxon>
        <taxon>Strongyloidoidea</taxon>
        <taxon>Strongyloididae</taxon>
        <taxon>Parastrongyloides</taxon>
    </lineage>
</organism>
<feature type="region of interest" description="Disordered" evidence="2">
    <location>
        <begin position="464"/>
        <end position="507"/>
    </location>
</feature>
<feature type="region of interest" description="Disordered" evidence="2">
    <location>
        <begin position="40"/>
        <end position="90"/>
    </location>
</feature>
<name>A0A0N4ZPM3_PARTI</name>
<feature type="compositionally biased region" description="Polar residues" evidence="2">
    <location>
        <begin position="564"/>
        <end position="577"/>
    </location>
</feature>
<keyword evidence="3" id="KW-0732">Signal</keyword>
<dbReference type="InterPro" id="IPR035914">
    <property type="entry name" value="Sperma_CUB_dom_sf"/>
</dbReference>
<proteinExistence type="predicted"/>
<feature type="compositionally biased region" description="Low complexity" evidence="2">
    <location>
        <begin position="63"/>
        <end position="76"/>
    </location>
</feature>
<feature type="compositionally biased region" description="Polar residues" evidence="2">
    <location>
        <begin position="40"/>
        <end position="62"/>
    </location>
</feature>
<feature type="region of interest" description="Disordered" evidence="2">
    <location>
        <begin position="524"/>
        <end position="577"/>
    </location>
</feature>
<sequence>MKKYFKIIIFFYIFLLFVTTNQQTTDTVVTDSSVTSNIIPSEESTLTTPDSSSETTGNTSVPSIQGSTTTTISGSQLTKSDDSTIIPSTKEEITTVPTTPYIVEDVYADFSMTCDNISCIYSIQSPALSQDWIKEIQDLYNSTGSDREEYKKDKITLLQYKYNETNLCNISFYEQQYNDLLKQYTDLQAKINQFNTLYTQLSVNATQMSKDFENIIPSSCYYYCKDFIPQSTTIGTTTNSQSPVSDPCSTQTCEGIFNDNTYNGTCQVKGFSSYCLCPGNLDPYKNCDDIGCYSTLNGKPDMQLNGPIWSPGYYGKVLTNTTYNKNMNCQWQITNLLHVQNLSLNVNKFNIGDGSSLTVTTDILSISFTNIYDVDTIKTTIDSMISGTSFIKMKFKSGSKVNENVNNYFDFYLSGVYPSTTTKTPTTTTTQSVTTSDQCDGEWVTVDGISENDEYYDEIDAASATPIEEGTTQDSQTTPLGVTTFTNQPGTQDTVTPNKGVTSLPSTQKTVKVTKRICVTRAATLPMSTSPNSNFSKDTTPNDSTPLSIATTATSGEDIKTTEASEITTENSAITKQ</sequence>
<dbReference type="AlphaFoldDB" id="A0A0N4ZPM3"/>
<protein>
    <submittedName>
        <fullName evidence="5">CUB domain-containing protein</fullName>
    </submittedName>
</protein>
<dbReference type="WBParaSite" id="PTRK_0001048100.1">
    <property type="protein sequence ID" value="PTRK_0001048100.1"/>
    <property type="gene ID" value="PTRK_0001048100"/>
</dbReference>
<keyword evidence="1" id="KW-0175">Coiled coil</keyword>
<evidence type="ECO:0000256" key="2">
    <source>
        <dbReference type="SAM" id="MobiDB-lite"/>
    </source>
</evidence>
<keyword evidence="4" id="KW-1185">Reference proteome</keyword>